<protein>
    <submittedName>
        <fullName evidence="1">Uncharacterized protein</fullName>
    </submittedName>
</protein>
<name>A0A9Q8SLT2_9PEZI</name>
<keyword evidence="2" id="KW-1185">Reference proteome</keyword>
<dbReference type="EMBL" id="CP019474">
    <property type="protein sequence ID" value="UQC78797.1"/>
    <property type="molecule type" value="Genomic_DNA"/>
</dbReference>
<dbReference type="GeneID" id="73338300"/>
<dbReference type="RefSeq" id="XP_049140433.1">
    <property type="nucleotide sequence ID" value="XM_049283290.1"/>
</dbReference>
<proteinExistence type="predicted"/>
<dbReference type="Proteomes" id="UP000830671">
    <property type="component" value="Chromosome 2"/>
</dbReference>
<accession>A0A9Q8SLT2</accession>
<dbReference type="KEGG" id="clup:CLUP02_04274"/>
<evidence type="ECO:0000313" key="1">
    <source>
        <dbReference type="EMBL" id="UQC78797.1"/>
    </source>
</evidence>
<organism evidence="1 2">
    <name type="scientific">Colletotrichum lupini</name>
    <dbReference type="NCBI Taxonomy" id="145971"/>
    <lineage>
        <taxon>Eukaryota</taxon>
        <taxon>Fungi</taxon>
        <taxon>Dikarya</taxon>
        <taxon>Ascomycota</taxon>
        <taxon>Pezizomycotina</taxon>
        <taxon>Sordariomycetes</taxon>
        <taxon>Hypocreomycetidae</taxon>
        <taxon>Glomerellales</taxon>
        <taxon>Glomerellaceae</taxon>
        <taxon>Colletotrichum</taxon>
        <taxon>Colletotrichum acutatum species complex</taxon>
    </lineage>
</organism>
<dbReference type="AlphaFoldDB" id="A0A9Q8SLT2"/>
<evidence type="ECO:0000313" key="2">
    <source>
        <dbReference type="Proteomes" id="UP000830671"/>
    </source>
</evidence>
<reference evidence="1" key="1">
    <citation type="journal article" date="2021" name="Mol. Plant Microbe Interact.">
        <title>Complete Genome Sequence of the Plant-Pathogenic Fungus Colletotrichum lupini.</title>
        <authorList>
            <person name="Baroncelli R."/>
            <person name="Pensec F."/>
            <person name="Da Lio D."/>
            <person name="Boufleur T."/>
            <person name="Vicente I."/>
            <person name="Sarrocco S."/>
            <person name="Picot A."/>
            <person name="Baraldi E."/>
            <person name="Sukno S."/>
            <person name="Thon M."/>
            <person name="Le Floch G."/>
        </authorList>
    </citation>
    <scope>NUCLEOTIDE SEQUENCE</scope>
    <source>
        <strain evidence="1">IMI 504893</strain>
    </source>
</reference>
<gene>
    <name evidence="1" type="ORF">CLUP02_04274</name>
</gene>
<sequence>MVEDISTFRRELWETKGSEIIEDLVSQREATLQEPLTEETRSLLQRCIMDAVRRVLEHPDVTQAREVRWNQGNDLAEAASVPQFSNRVHDVSEDVAHAVHRQPCWTQDNILQDGHSSIPNLRQALQLDVEQQFEDFTSFWNLQTSEHEGFDTVNRNVLDTFPP</sequence>